<keyword evidence="8" id="KW-0067">ATP-binding</keyword>
<evidence type="ECO:0000256" key="11">
    <source>
        <dbReference type="SAM" id="MobiDB-lite"/>
    </source>
</evidence>
<comment type="catalytic activity">
    <reaction evidence="9">
        <text>L-threonyl-[protein] + ATP = O-phospho-L-threonyl-[protein] + ADP + H(+)</text>
        <dbReference type="Rhea" id="RHEA:46608"/>
        <dbReference type="Rhea" id="RHEA-COMP:11060"/>
        <dbReference type="Rhea" id="RHEA-COMP:11605"/>
        <dbReference type="ChEBI" id="CHEBI:15378"/>
        <dbReference type="ChEBI" id="CHEBI:30013"/>
        <dbReference type="ChEBI" id="CHEBI:30616"/>
        <dbReference type="ChEBI" id="CHEBI:61977"/>
        <dbReference type="ChEBI" id="CHEBI:456216"/>
        <dbReference type="EC" id="2.7.11.1"/>
    </reaction>
</comment>
<keyword evidence="12" id="KW-1133">Transmembrane helix</keyword>
<evidence type="ECO:0000313" key="15">
    <source>
        <dbReference type="Proteomes" id="UP000667802"/>
    </source>
</evidence>
<dbReference type="GO" id="GO:0004674">
    <property type="term" value="F:protein serine/threonine kinase activity"/>
    <property type="evidence" value="ECO:0007669"/>
    <property type="project" value="UniProtKB-KW"/>
</dbReference>
<evidence type="ECO:0000256" key="2">
    <source>
        <dbReference type="ARBA" id="ARBA00012513"/>
    </source>
</evidence>
<dbReference type="SUPFAM" id="SSF53822">
    <property type="entry name" value="Periplasmic binding protein-like I"/>
    <property type="match status" value="1"/>
</dbReference>
<dbReference type="Proteomes" id="UP000667802">
    <property type="component" value="Unassembled WGS sequence"/>
</dbReference>
<evidence type="ECO:0000256" key="4">
    <source>
        <dbReference type="ARBA" id="ARBA00022679"/>
    </source>
</evidence>
<dbReference type="SUPFAM" id="SSF56112">
    <property type="entry name" value="Protein kinase-like (PK-like)"/>
    <property type="match status" value="1"/>
</dbReference>
<keyword evidence="5" id="KW-0732">Signal</keyword>
<organism evidence="14 15">
    <name type="scientific">Aetokthonos hydrillicola Thurmond2011</name>
    <dbReference type="NCBI Taxonomy" id="2712845"/>
    <lineage>
        <taxon>Bacteria</taxon>
        <taxon>Bacillati</taxon>
        <taxon>Cyanobacteriota</taxon>
        <taxon>Cyanophyceae</taxon>
        <taxon>Nostocales</taxon>
        <taxon>Hapalosiphonaceae</taxon>
        <taxon>Aetokthonos</taxon>
    </lineage>
</organism>
<dbReference type="CDD" id="cd06268">
    <property type="entry name" value="PBP1_ABC_transporter_LIVBP-like"/>
    <property type="match status" value="1"/>
</dbReference>
<dbReference type="Pfam" id="PF00069">
    <property type="entry name" value="Pkinase"/>
    <property type="match status" value="1"/>
</dbReference>
<dbReference type="InterPro" id="IPR000719">
    <property type="entry name" value="Prot_kinase_dom"/>
</dbReference>
<accession>A0AAP5ID74</accession>
<sequence length="789" mass="88393">MGLVVGGRYEIIRRLAKGGFGETYLARDIHRQEQTCVVKKLAIGTDDPSILHIAQRLFTEEAQSLLELGEHPQIPQLLAYFEENQEFYIVQEFIHGDDLSHEIRPGKQLSEAVVTELLQDILEILVFVHHHNRIHRDIKPSNIIRRRQDNKIVLIDFGSIKKVSTEIYSYSAQPLTVLVGTPGYMPDEQEKGRPRFNSDIYAVGMLGIQAATGIKPDCLSKDKDSGEIIWSNRTEFSDRLVRILNKMVRSNPKERYKSAEEVLEELSALKLQLQPSPITPTLPPPRQPSPITPTLAPNPTWVSRIRPRIPKSRRSLHVFVGIVSIVALIALATRIFVSSPTCPLKFDDHLSCGEESLFPQDSAVQEKQFGVNALAKKDYKNAVYFLTVAHEKRKNDPETLIFLNNARLGYENANTYTIAVSVPITNNPLMAEAILRGIAQAQDEVNKGVKVNGRGIRILIADDANNPNQAKNIAESLVSQPDVLGVVGDYASEVTVEALPVYQKNHLVLISPGSTAEEIRDKVTPNDFFFRTITNTSMSAESLAKYVLKHSPNHPIAAIFYTPESLYSRSIEKNFRTIFERKGGKIVKLEDTEFNLSNHSFISQQAIKRAKEKGATVFVLFPDGQVDPFAFKNTLSLIDANQGDSLVVGGAVLYDTQVLQKGASVVGGRLVVDVPWHRLTTNPNFLQRARELWGTQEVNAYTAMSYDAALALINALKKLDQPDRTLIQKTLVDLRFIGASGEISFQNGDRKEFTNQLVKVMPSKCSYYKYIFVPVEYSDDRVNSLRCDN</sequence>
<feature type="region of interest" description="Disordered" evidence="11">
    <location>
        <begin position="275"/>
        <end position="297"/>
    </location>
</feature>
<dbReference type="CDD" id="cd14014">
    <property type="entry name" value="STKc_PknB_like"/>
    <property type="match status" value="1"/>
</dbReference>
<dbReference type="AlphaFoldDB" id="A0AAP5ID74"/>
<dbReference type="RefSeq" id="WP_208338393.1">
    <property type="nucleotide sequence ID" value="NZ_CAWQFN010000089.1"/>
</dbReference>
<proteinExistence type="inferred from homology"/>
<gene>
    <name evidence="14" type="ORF">G7B40_023880</name>
</gene>
<comment type="catalytic activity">
    <reaction evidence="10">
        <text>L-seryl-[protein] + ATP = O-phospho-L-seryl-[protein] + ADP + H(+)</text>
        <dbReference type="Rhea" id="RHEA:17989"/>
        <dbReference type="Rhea" id="RHEA-COMP:9863"/>
        <dbReference type="Rhea" id="RHEA-COMP:11604"/>
        <dbReference type="ChEBI" id="CHEBI:15378"/>
        <dbReference type="ChEBI" id="CHEBI:29999"/>
        <dbReference type="ChEBI" id="CHEBI:30616"/>
        <dbReference type="ChEBI" id="CHEBI:83421"/>
        <dbReference type="ChEBI" id="CHEBI:456216"/>
        <dbReference type="EC" id="2.7.11.1"/>
    </reaction>
</comment>
<feature type="domain" description="Protein kinase" evidence="13">
    <location>
        <begin position="9"/>
        <end position="269"/>
    </location>
</feature>
<keyword evidence="4" id="KW-0808">Transferase</keyword>
<comment type="caution">
    <text evidence="14">The sequence shown here is derived from an EMBL/GenBank/DDBJ whole genome shotgun (WGS) entry which is preliminary data.</text>
</comment>
<evidence type="ECO:0000256" key="10">
    <source>
        <dbReference type="ARBA" id="ARBA00048679"/>
    </source>
</evidence>
<evidence type="ECO:0000256" key="8">
    <source>
        <dbReference type="ARBA" id="ARBA00022840"/>
    </source>
</evidence>
<dbReference type="EMBL" id="JAALHA020000013">
    <property type="protein sequence ID" value="MDR9897583.1"/>
    <property type="molecule type" value="Genomic_DNA"/>
</dbReference>
<dbReference type="SMART" id="SM00220">
    <property type="entry name" value="S_TKc"/>
    <property type="match status" value="1"/>
</dbReference>
<dbReference type="InterPro" id="IPR028081">
    <property type="entry name" value="Leu-bd"/>
</dbReference>
<keyword evidence="3" id="KW-0723">Serine/threonine-protein kinase</keyword>
<evidence type="ECO:0000256" key="7">
    <source>
        <dbReference type="ARBA" id="ARBA00022777"/>
    </source>
</evidence>
<evidence type="ECO:0000256" key="5">
    <source>
        <dbReference type="ARBA" id="ARBA00022729"/>
    </source>
</evidence>
<dbReference type="InterPro" id="IPR028082">
    <property type="entry name" value="Peripla_BP_I"/>
</dbReference>
<evidence type="ECO:0000256" key="12">
    <source>
        <dbReference type="SAM" id="Phobius"/>
    </source>
</evidence>
<name>A0AAP5ID74_9CYAN</name>
<feature type="compositionally biased region" description="Pro residues" evidence="11">
    <location>
        <begin position="277"/>
        <end position="291"/>
    </location>
</feature>
<evidence type="ECO:0000256" key="6">
    <source>
        <dbReference type="ARBA" id="ARBA00022741"/>
    </source>
</evidence>
<keyword evidence="12" id="KW-0472">Membrane</keyword>
<keyword evidence="6" id="KW-0547">Nucleotide-binding</keyword>
<protein>
    <recommendedName>
        <fullName evidence="2">non-specific serine/threonine protein kinase</fullName>
        <ecNumber evidence="2">2.7.11.1</ecNumber>
    </recommendedName>
</protein>
<dbReference type="Pfam" id="PF13458">
    <property type="entry name" value="Peripla_BP_6"/>
    <property type="match status" value="1"/>
</dbReference>
<evidence type="ECO:0000256" key="9">
    <source>
        <dbReference type="ARBA" id="ARBA00047899"/>
    </source>
</evidence>
<comment type="similarity">
    <text evidence="1">Belongs to the leucine-binding protein family.</text>
</comment>
<dbReference type="PROSITE" id="PS50011">
    <property type="entry name" value="PROTEIN_KINASE_DOM"/>
    <property type="match status" value="1"/>
</dbReference>
<dbReference type="Gene3D" id="3.40.50.2300">
    <property type="match status" value="2"/>
</dbReference>
<dbReference type="Gene3D" id="3.30.200.20">
    <property type="entry name" value="Phosphorylase Kinase, domain 1"/>
    <property type="match status" value="1"/>
</dbReference>
<keyword evidence="12" id="KW-0812">Transmembrane</keyword>
<reference evidence="15" key="1">
    <citation type="journal article" date="2021" name="Science">
        <title>Hunting the eagle killer: A cyanobacterial neurotoxin causes vacuolar myelinopathy.</title>
        <authorList>
            <person name="Breinlinger S."/>
            <person name="Phillips T.J."/>
            <person name="Haram B.N."/>
            <person name="Mares J."/>
            <person name="Martinez Yerena J.A."/>
            <person name="Hrouzek P."/>
            <person name="Sobotka R."/>
            <person name="Henderson W.M."/>
            <person name="Schmieder P."/>
            <person name="Williams S.M."/>
            <person name="Lauderdale J.D."/>
            <person name="Wilde H.D."/>
            <person name="Gerrin W."/>
            <person name="Kust A."/>
            <person name="Washington J.W."/>
            <person name="Wagner C."/>
            <person name="Geier B."/>
            <person name="Liebeke M."/>
            <person name="Enke H."/>
            <person name="Niedermeyer T.H.J."/>
            <person name="Wilde S.B."/>
        </authorList>
    </citation>
    <scope>NUCLEOTIDE SEQUENCE [LARGE SCALE GENOMIC DNA]</scope>
    <source>
        <strain evidence="15">Thurmond2011</strain>
    </source>
</reference>
<evidence type="ECO:0000256" key="3">
    <source>
        <dbReference type="ARBA" id="ARBA00022527"/>
    </source>
</evidence>
<dbReference type="InterPro" id="IPR011009">
    <property type="entry name" value="Kinase-like_dom_sf"/>
</dbReference>
<evidence type="ECO:0000256" key="1">
    <source>
        <dbReference type="ARBA" id="ARBA00010062"/>
    </source>
</evidence>
<feature type="transmembrane region" description="Helical" evidence="12">
    <location>
        <begin position="316"/>
        <end position="337"/>
    </location>
</feature>
<keyword evidence="15" id="KW-1185">Reference proteome</keyword>
<dbReference type="GO" id="GO:0005524">
    <property type="term" value="F:ATP binding"/>
    <property type="evidence" value="ECO:0007669"/>
    <property type="project" value="UniProtKB-KW"/>
</dbReference>
<dbReference type="EC" id="2.7.11.1" evidence="2"/>
<evidence type="ECO:0000259" key="13">
    <source>
        <dbReference type="PROSITE" id="PS50011"/>
    </source>
</evidence>
<dbReference type="PANTHER" id="PTHR24363">
    <property type="entry name" value="SERINE/THREONINE PROTEIN KINASE"/>
    <property type="match status" value="1"/>
</dbReference>
<evidence type="ECO:0000313" key="14">
    <source>
        <dbReference type="EMBL" id="MDR9897583.1"/>
    </source>
</evidence>
<dbReference type="PANTHER" id="PTHR24363:SF0">
    <property type="entry name" value="SERINE_THREONINE KINASE LIKE DOMAIN CONTAINING 1"/>
    <property type="match status" value="1"/>
</dbReference>
<dbReference type="Gene3D" id="1.10.510.10">
    <property type="entry name" value="Transferase(Phosphotransferase) domain 1"/>
    <property type="match status" value="1"/>
</dbReference>
<keyword evidence="7 14" id="KW-0418">Kinase</keyword>